<dbReference type="InterPro" id="IPR043502">
    <property type="entry name" value="DNA/RNA_pol_sf"/>
</dbReference>
<organism evidence="1 2">
    <name type="scientific">Phytophthora megakarya</name>
    <dbReference type="NCBI Taxonomy" id="4795"/>
    <lineage>
        <taxon>Eukaryota</taxon>
        <taxon>Sar</taxon>
        <taxon>Stramenopiles</taxon>
        <taxon>Oomycota</taxon>
        <taxon>Peronosporomycetes</taxon>
        <taxon>Peronosporales</taxon>
        <taxon>Peronosporaceae</taxon>
        <taxon>Phytophthora</taxon>
    </lineage>
</organism>
<evidence type="ECO:0000313" key="2">
    <source>
        <dbReference type="Proteomes" id="UP000198211"/>
    </source>
</evidence>
<reference evidence="2" key="1">
    <citation type="submission" date="2017-03" db="EMBL/GenBank/DDBJ databases">
        <title>Phytopthora megakarya and P. palmivora, two closely related causual agents of cacao black pod achieved similar genome size and gene model numbers by different mechanisms.</title>
        <authorList>
            <person name="Ali S."/>
            <person name="Shao J."/>
            <person name="Larry D.J."/>
            <person name="Kronmiller B."/>
            <person name="Shen D."/>
            <person name="Strem M.D."/>
            <person name="Melnick R.L."/>
            <person name="Guiltinan M.J."/>
            <person name="Tyler B.M."/>
            <person name="Meinhardt L.W."/>
            <person name="Bailey B.A."/>
        </authorList>
    </citation>
    <scope>NUCLEOTIDE SEQUENCE [LARGE SCALE GENOMIC DNA]</scope>
    <source>
        <strain evidence="2">zdho120</strain>
    </source>
</reference>
<accession>A0A225WXT9</accession>
<dbReference type="PANTHER" id="PTHR33064">
    <property type="entry name" value="POL PROTEIN"/>
    <property type="match status" value="1"/>
</dbReference>
<keyword evidence="2" id="KW-1185">Reference proteome</keyword>
<gene>
    <name evidence="1" type="ORF">PHMEG_0002983</name>
</gene>
<evidence type="ECO:0000313" key="1">
    <source>
        <dbReference type="EMBL" id="OWZ22322.1"/>
    </source>
</evidence>
<dbReference type="SUPFAM" id="SSF56672">
    <property type="entry name" value="DNA/RNA polymerases"/>
    <property type="match status" value="1"/>
</dbReference>
<dbReference type="InterPro" id="IPR051320">
    <property type="entry name" value="Viral_Replic_Matur_Polypro"/>
</dbReference>
<dbReference type="InterPro" id="IPR043128">
    <property type="entry name" value="Rev_trsase/Diguanyl_cyclase"/>
</dbReference>
<dbReference type="Proteomes" id="UP000198211">
    <property type="component" value="Unassembled WGS sequence"/>
</dbReference>
<sequence length="73" mass="8449">MWLMSLDMVSGFWAVRMTERAKLISAIVCPFDRFQVPFGSKNAPLIYHNVNNNCLCVFAACPLKRKRRLTQRS</sequence>
<proteinExistence type="predicted"/>
<dbReference type="PANTHER" id="PTHR33064:SF37">
    <property type="entry name" value="RIBONUCLEASE H"/>
    <property type="match status" value="1"/>
</dbReference>
<evidence type="ECO:0008006" key="3">
    <source>
        <dbReference type="Google" id="ProtNLM"/>
    </source>
</evidence>
<dbReference type="Gene3D" id="3.30.70.270">
    <property type="match status" value="1"/>
</dbReference>
<name>A0A225WXT9_9STRA</name>
<protein>
    <recommendedName>
        <fullName evidence="3">Reverse transcriptase</fullName>
    </recommendedName>
</protein>
<dbReference type="AlphaFoldDB" id="A0A225WXT9"/>
<comment type="caution">
    <text evidence="1">The sequence shown here is derived from an EMBL/GenBank/DDBJ whole genome shotgun (WGS) entry which is preliminary data.</text>
</comment>
<dbReference type="EMBL" id="NBNE01000145">
    <property type="protein sequence ID" value="OWZ22322.1"/>
    <property type="molecule type" value="Genomic_DNA"/>
</dbReference>
<dbReference type="Gene3D" id="3.10.10.10">
    <property type="entry name" value="HIV Type 1 Reverse Transcriptase, subunit A, domain 1"/>
    <property type="match status" value="1"/>
</dbReference>